<dbReference type="InterPro" id="IPR003029">
    <property type="entry name" value="S1_domain"/>
</dbReference>
<keyword evidence="6" id="KW-1185">Reference proteome</keyword>
<reference evidence="5 6" key="1">
    <citation type="submission" date="2019-02" db="EMBL/GenBank/DDBJ databases">
        <title>Genomic Encyclopedia of Type Strains, Phase IV (KMG-IV): sequencing the most valuable type-strain genomes for metagenomic binning, comparative biology and taxonomic classification.</title>
        <authorList>
            <person name="Goeker M."/>
        </authorList>
    </citation>
    <scope>NUCLEOTIDE SEQUENCE [LARGE SCALE GENOMIC DNA]</scope>
    <source>
        <strain evidence="5 6">DSM 29486</strain>
    </source>
</reference>
<dbReference type="GO" id="GO:0005840">
    <property type="term" value="C:ribosome"/>
    <property type="evidence" value="ECO:0007669"/>
    <property type="project" value="UniProtKB-KW"/>
</dbReference>
<dbReference type="SMART" id="SM00316">
    <property type="entry name" value="S1"/>
    <property type="match status" value="3"/>
</dbReference>
<dbReference type="PROSITE" id="PS50126">
    <property type="entry name" value="S1"/>
    <property type="match status" value="3"/>
</dbReference>
<name>A0A4Q7P366_9FIRM</name>
<dbReference type="GO" id="GO:1990904">
    <property type="term" value="C:ribonucleoprotein complex"/>
    <property type="evidence" value="ECO:0007669"/>
    <property type="project" value="UniProtKB-KW"/>
</dbReference>
<evidence type="ECO:0000256" key="1">
    <source>
        <dbReference type="ARBA" id="ARBA00006767"/>
    </source>
</evidence>
<comment type="similarity">
    <text evidence="1">Belongs to the bacterial ribosomal protein bS1 family.</text>
</comment>
<accession>A0A4Q7P366</accession>
<dbReference type="Pfam" id="PF00575">
    <property type="entry name" value="S1"/>
    <property type="match status" value="3"/>
</dbReference>
<sequence>MAETMEDFKEELEASFRKIRVGDILTGKVIEVSEEGVLLDFDYYAPGKIALEDLSGDPGFSIFEEIHVGDEISATVVKIDDGAGNLVLSRKEADDVLAWDKLKQMMEDHAVVRGRIAEAVKGGAVMFVEGVRGFIPASKLALRYVEDTSEYQNKEVEANIIEVDVAKKRLVLSCRDILVQKSLEEKAEKVKGVAVGSIVEGTVEQLKDYGAFVDIGDGISGLLHVSQISDKRISHPKAVLKEGQKVKVKITKVENGKISLSMKALMDVTQKDSEPAFDYKESGQATTGLGALLKGIKLD</sequence>
<feature type="domain" description="S1 motif" evidence="4">
    <location>
        <begin position="22"/>
        <end position="91"/>
    </location>
</feature>
<evidence type="ECO:0000259" key="4">
    <source>
        <dbReference type="PROSITE" id="PS50126"/>
    </source>
</evidence>
<evidence type="ECO:0000256" key="3">
    <source>
        <dbReference type="ARBA" id="ARBA00023274"/>
    </source>
</evidence>
<dbReference type="InterPro" id="IPR035104">
    <property type="entry name" value="Ribosomal_protein_S1-like"/>
</dbReference>
<organism evidence="5 6">
    <name type="scientific">Cuneatibacter caecimuris</name>
    <dbReference type="NCBI Taxonomy" id="1796618"/>
    <lineage>
        <taxon>Bacteria</taxon>
        <taxon>Bacillati</taxon>
        <taxon>Bacillota</taxon>
        <taxon>Clostridia</taxon>
        <taxon>Lachnospirales</taxon>
        <taxon>Lachnospiraceae</taxon>
        <taxon>Cuneatibacter</taxon>
    </lineage>
</organism>
<evidence type="ECO:0000313" key="6">
    <source>
        <dbReference type="Proteomes" id="UP000292927"/>
    </source>
</evidence>
<protein>
    <submittedName>
        <fullName evidence="5">Small subunit ribosomal protein S1</fullName>
    </submittedName>
</protein>
<dbReference type="PANTHER" id="PTHR10724">
    <property type="entry name" value="30S RIBOSOMAL PROTEIN S1"/>
    <property type="match status" value="1"/>
</dbReference>
<dbReference type="CDD" id="cd04465">
    <property type="entry name" value="S1_RPS1_repeat_ec2_hs2"/>
    <property type="match status" value="1"/>
</dbReference>
<dbReference type="AlphaFoldDB" id="A0A4Q7P366"/>
<dbReference type="PRINTS" id="PR00681">
    <property type="entry name" value="RIBOSOMALS1"/>
</dbReference>
<dbReference type="GO" id="GO:0003729">
    <property type="term" value="F:mRNA binding"/>
    <property type="evidence" value="ECO:0007669"/>
    <property type="project" value="UniProtKB-ARBA"/>
</dbReference>
<dbReference type="OrthoDB" id="9810507at2"/>
<gene>
    <name evidence="5" type="ORF">EV209_2082</name>
</gene>
<feature type="domain" description="S1 motif" evidence="4">
    <location>
        <begin position="109"/>
        <end position="175"/>
    </location>
</feature>
<dbReference type="GO" id="GO:0006412">
    <property type="term" value="P:translation"/>
    <property type="evidence" value="ECO:0007669"/>
    <property type="project" value="TreeGrafter"/>
</dbReference>
<keyword evidence="3" id="KW-0687">Ribonucleoprotein</keyword>
<dbReference type="RefSeq" id="WP_130435373.1">
    <property type="nucleotide sequence ID" value="NZ_SGXF01000004.1"/>
</dbReference>
<dbReference type="InterPro" id="IPR050437">
    <property type="entry name" value="Ribos_protein_bS1-like"/>
</dbReference>
<dbReference type="InterPro" id="IPR012340">
    <property type="entry name" value="NA-bd_OB-fold"/>
</dbReference>
<evidence type="ECO:0000256" key="2">
    <source>
        <dbReference type="ARBA" id="ARBA00022980"/>
    </source>
</evidence>
<dbReference type="FunFam" id="2.40.50.140:FF:000051">
    <property type="entry name" value="RNA-binding transcriptional accessory protein"/>
    <property type="match status" value="1"/>
</dbReference>
<dbReference type="Gene3D" id="2.40.50.140">
    <property type="entry name" value="Nucleic acid-binding proteins"/>
    <property type="match status" value="3"/>
</dbReference>
<proteinExistence type="inferred from homology"/>
<dbReference type="PANTHER" id="PTHR10724:SF7">
    <property type="entry name" value="SMALL RIBOSOMAL SUBUNIT PROTEIN BS1C"/>
    <property type="match status" value="1"/>
</dbReference>
<comment type="caution">
    <text evidence="5">The sequence shown here is derived from an EMBL/GenBank/DDBJ whole genome shotgun (WGS) entry which is preliminary data.</text>
</comment>
<dbReference type="CDD" id="cd05687">
    <property type="entry name" value="S1_RPS1_repeat_ec1_hs1"/>
    <property type="match status" value="1"/>
</dbReference>
<dbReference type="EMBL" id="SGXF01000004">
    <property type="protein sequence ID" value="RZS94244.1"/>
    <property type="molecule type" value="Genomic_DNA"/>
</dbReference>
<evidence type="ECO:0000313" key="5">
    <source>
        <dbReference type="EMBL" id="RZS94244.1"/>
    </source>
</evidence>
<feature type="domain" description="S1 motif" evidence="4">
    <location>
        <begin position="196"/>
        <end position="263"/>
    </location>
</feature>
<dbReference type="GO" id="GO:0005737">
    <property type="term" value="C:cytoplasm"/>
    <property type="evidence" value="ECO:0007669"/>
    <property type="project" value="UniProtKB-ARBA"/>
</dbReference>
<dbReference type="SUPFAM" id="SSF50249">
    <property type="entry name" value="Nucleic acid-binding proteins"/>
    <property type="match status" value="3"/>
</dbReference>
<dbReference type="Proteomes" id="UP000292927">
    <property type="component" value="Unassembled WGS sequence"/>
</dbReference>
<keyword evidence="2 5" id="KW-0689">Ribosomal protein</keyword>
<dbReference type="GO" id="GO:0003735">
    <property type="term" value="F:structural constituent of ribosome"/>
    <property type="evidence" value="ECO:0007669"/>
    <property type="project" value="TreeGrafter"/>
</dbReference>